<reference evidence="8 9" key="1">
    <citation type="journal article" date="2011" name="Stand. Genomic Sci.">
        <title>Complete genome sequence of Thermomonospora curvata type strain (B9).</title>
        <authorList>
            <person name="Chertkov O."/>
            <person name="Sikorski J."/>
            <person name="Nolan M."/>
            <person name="Lapidus A."/>
            <person name="Lucas S."/>
            <person name="Del Rio T.G."/>
            <person name="Tice H."/>
            <person name="Cheng J.F."/>
            <person name="Goodwin L."/>
            <person name="Pitluck S."/>
            <person name="Liolios K."/>
            <person name="Ivanova N."/>
            <person name="Mavromatis K."/>
            <person name="Mikhailova N."/>
            <person name="Ovchinnikova G."/>
            <person name="Pati A."/>
            <person name="Chen A."/>
            <person name="Palaniappan K."/>
            <person name="Djao O.D."/>
            <person name="Land M."/>
            <person name="Hauser L."/>
            <person name="Chang Y.J."/>
            <person name="Jeffries C.D."/>
            <person name="Brettin T."/>
            <person name="Han C."/>
            <person name="Detter J.C."/>
            <person name="Rohde M."/>
            <person name="Goker M."/>
            <person name="Woyke T."/>
            <person name="Bristow J."/>
            <person name="Eisen J.A."/>
            <person name="Markowitz V."/>
            <person name="Hugenholtz P."/>
            <person name="Klenk H.P."/>
            <person name="Kyrpides N.C."/>
        </authorList>
    </citation>
    <scope>NUCLEOTIDE SEQUENCE [LARGE SCALE GENOMIC DNA]</scope>
    <source>
        <strain evidence="9">ATCC 19995 / DSM 43183 / JCM 3096 / KCTC 9072 / NBRC 15933 / NCIMB 10081 / Henssen B9</strain>
    </source>
</reference>
<dbReference type="SUPFAM" id="SSF56024">
    <property type="entry name" value="Phospholipase D/nuclease"/>
    <property type="match status" value="2"/>
</dbReference>
<dbReference type="KEGG" id="tcu:Tcur_0403"/>
<comment type="catalytic activity">
    <reaction evidence="1">
        <text>a 1,2-diacyl-sn-glycero-3-phosphocholine + H2O = a 1,2-diacyl-sn-glycero-3-phosphate + choline + H(+)</text>
        <dbReference type="Rhea" id="RHEA:14445"/>
        <dbReference type="ChEBI" id="CHEBI:15354"/>
        <dbReference type="ChEBI" id="CHEBI:15377"/>
        <dbReference type="ChEBI" id="CHEBI:15378"/>
        <dbReference type="ChEBI" id="CHEBI:57643"/>
        <dbReference type="ChEBI" id="CHEBI:58608"/>
        <dbReference type="EC" id="3.1.4.4"/>
    </reaction>
</comment>
<keyword evidence="5" id="KW-0442">Lipid degradation</keyword>
<dbReference type="Proteomes" id="UP000001918">
    <property type="component" value="Chromosome"/>
</dbReference>
<dbReference type="PANTHER" id="PTHR43856">
    <property type="entry name" value="CARDIOLIPIN HYDROLASE"/>
    <property type="match status" value="1"/>
</dbReference>
<keyword evidence="9" id="KW-1185">Reference proteome</keyword>
<name>D1A2I3_THECD</name>
<evidence type="ECO:0000256" key="4">
    <source>
        <dbReference type="ARBA" id="ARBA00022801"/>
    </source>
</evidence>
<evidence type="ECO:0000256" key="5">
    <source>
        <dbReference type="ARBA" id="ARBA00022963"/>
    </source>
</evidence>
<evidence type="ECO:0000259" key="7">
    <source>
        <dbReference type="PROSITE" id="PS50035"/>
    </source>
</evidence>
<proteinExistence type="inferred from homology"/>
<dbReference type="HOGENOM" id="CLU_047394_0_0_11"/>
<dbReference type="Gene3D" id="3.30.870.10">
    <property type="entry name" value="Endonuclease Chain A"/>
    <property type="match status" value="2"/>
</dbReference>
<dbReference type="PANTHER" id="PTHR43856:SF1">
    <property type="entry name" value="MITOCHONDRIAL CARDIOLIPIN HYDROLASE"/>
    <property type="match status" value="1"/>
</dbReference>
<dbReference type="AlphaFoldDB" id="D1A2I3"/>
<dbReference type="GO" id="GO:0006793">
    <property type="term" value="P:phosphorus metabolic process"/>
    <property type="evidence" value="ECO:0007669"/>
    <property type="project" value="UniProtKB-ARBA"/>
</dbReference>
<dbReference type="Pfam" id="PF13091">
    <property type="entry name" value="PLDc_2"/>
    <property type="match status" value="2"/>
</dbReference>
<dbReference type="EC" id="3.1.4.4" evidence="3"/>
<dbReference type="InterPro" id="IPR001736">
    <property type="entry name" value="PLipase_D/transphosphatidylase"/>
</dbReference>
<dbReference type="GO" id="GO:0016891">
    <property type="term" value="F:RNA endonuclease activity producing 5'-phosphomonoesters, hydrolytic mechanism"/>
    <property type="evidence" value="ECO:0007669"/>
    <property type="project" value="TreeGrafter"/>
</dbReference>
<keyword evidence="6" id="KW-0443">Lipid metabolism</keyword>
<evidence type="ECO:0000256" key="6">
    <source>
        <dbReference type="ARBA" id="ARBA00023098"/>
    </source>
</evidence>
<evidence type="ECO:0000313" key="8">
    <source>
        <dbReference type="EMBL" id="ACY96003.1"/>
    </source>
</evidence>
<keyword evidence="4" id="KW-0378">Hydrolase</keyword>
<dbReference type="InterPro" id="IPR025202">
    <property type="entry name" value="PLD-like_dom"/>
</dbReference>
<dbReference type="STRING" id="471852.Tcur_0403"/>
<organism evidence="8 9">
    <name type="scientific">Thermomonospora curvata (strain ATCC 19995 / DSM 43183 / JCM 3096 / KCTC 9072 / NBRC 15933 / NCIMB 10081 / Henssen B9)</name>
    <dbReference type="NCBI Taxonomy" id="471852"/>
    <lineage>
        <taxon>Bacteria</taxon>
        <taxon>Bacillati</taxon>
        <taxon>Actinomycetota</taxon>
        <taxon>Actinomycetes</taxon>
        <taxon>Streptosporangiales</taxon>
        <taxon>Thermomonosporaceae</taxon>
        <taxon>Thermomonospora</taxon>
    </lineage>
</organism>
<dbReference type="GO" id="GO:0004630">
    <property type="term" value="F:phospholipase D activity"/>
    <property type="evidence" value="ECO:0007669"/>
    <property type="project" value="UniProtKB-EC"/>
</dbReference>
<comment type="similarity">
    <text evidence="2">Belongs to the phospholipase D family.</text>
</comment>
<evidence type="ECO:0000313" key="9">
    <source>
        <dbReference type="Proteomes" id="UP000001918"/>
    </source>
</evidence>
<dbReference type="eggNOG" id="COG1502">
    <property type="taxonomic scope" value="Bacteria"/>
</dbReference>
<evidence type="ECO:0000256" key="1">
    <source>
        <dbReference type="ARBA" id="ARBA00000798"/>
    </source>
</evidence>
<sequence>MVYGAERRLAVLLSAVIVLTAGIGYFGSGRANAKPKFTPRPGPVFNNPGGTTAQQYAIMRQIERNIDASPRGSVIRIAIYSITLDRFAAKLIAAHRRGVHVKVLMDEHAVNGLWKRLRSALGGTATTKSKGSFAALCPAGCMAPHYHRENPSSLHSKYYLFSGGGKSKRTVTVSSANPTRRQAEAAWNNSYTVVGNPGLYNAYVKNFNDMVKASKGAHKKNYYWTHGKNPKAYFWPKARSGSDTILNMLKLVSCSRRHPSRVRVAMFQWTDGRIALARRLARMADKGCQVTVLYTRSAISSSVRKTLADSKVTVRDSTYKTRADGYAKHYTHNKYVLIDGRYNGVSNRKIVLTGSANFTINGLYHNDEANLRIISSSAYRAYLKNFQDQLAAVPAAAARARAEGRLPEIPLHPDDLRDS</sequence>
<feature type="domain" description="PLD phosphodiesterase" evidence="7">
    <location>
        <begin position="327"/>
        <end position="362"/>
    </location>
</feature>
<dbReference type="InterPro" id="IPR051406">
    <property type="entry name" value="PLD_domain"/>
</dbReference>
<evidence type="ECO:0000256" key="3">
    <source>
        <dbReference type="ARBA" id="ARBA00012027"/>
    </source>
</evidence>
<dbReference type="GO" id="GO:0016042">
    <property type="term" value="P:lipid catabolic process"/>
    <property type="evidence" value="ECO:0007669"/>
    <property type="project" value="UniProtKB-KW"/>
</dbReference>
<accession>D1A2I3</accession>
<protein>
    <recommendedName>
        <fullName evidence="3">phospholipase D</fullName>
        <ecNumber evidence="3">3.1.4.4</ecNumber>
    </recommendedName>
</protein>
<dbReference type="PROSITE" id="PS50035">
    <property type="entry name" value="PLD"/>
    <property type="match status" value="1"/>
</dbReference>
<evidence type="ECO:0000256" key="2">
    <source>
        <dbReference type="ARBA" id="ARBA00008664"/>
    </source>
</evidence>
<dbReference type="EMBL" id="CP001738">
    <property type="protein sequence ID" value="ACY96003.1"/>
    <property type="molecule type" value="Genomic_DNA"/>
</dbReference>
<gene>
    <name evidence="8" type="ordered locus">Tcur_0403</name>
</gene>